<dbReference type="EMBL" id="GBRH01237128">
    <property type="protein sequence ID" value="JAD60767.1"/>
    <property type="molecule type" value="Transcribed_RNA"/>
</dbReference>
<evidence type="ECO:0000256" key="1">
    <source>
        <dbReference type="SAM" id="Phobius"/>
    </source>
</evidence>
<keyword evidence="1" id="KW-1133">Transmembrane helix</keyword>
<protein>
    <submittedName>
        <fullName evidence="2">Uncharacterized protein</fullName>
    </submittedName>
</protein>
<keyword evidence="1" id="KW-0812">Transmembrane</keyword>
<feature type="transmembrane region" description="Helical" evidence="1">
    <location>
        <begin position="12"/>
        <end position="34"/>
    </location>
</feature>
<dbReference type="AlphaFoldDB" id="A0A0A9BNC1"/>
<reference evidence="2" key="1">
    <citation type="submission" date="2014-09" db="EMBL/GenBank/DDBJ databases">
        <authorList>
            <person name="Magalhaes I.L.F."/>
            <person name="Oliveira U."/>
            <person name="Santos F.R."/>
            <person name="Vidigal T.H.D.A."/>
            <person name="Brescovit A.D."/>
            <person name="Santos A.J."/>
        </authorList>
    </citation>
    <scope>NUCLEOTIDE SEQUENCE</scope>
    <source>
        <tissue evidence="2">Shoot tissue taken approximately 20 cm above the soil surface</tissue>
    </source>
</reference>
<reference evidence="2" key="2">
    <citation type="journal article" date="2015" name="Data Brief">
        <title>Shoot transcriptome of the giant reed, Arundo donax.</title>
        <authorList>
            <person name="Barrero R.A."/>
            <person name="Guerrero F.D."/>
            <person name="Moolhuijzen P."/>
            <person name="Goolsby J.A."/>
            <person name="Tidwell J."/>
            <person name="Bellgard S.E."/>
            <person name="Bellgard M.I."/>
        </authorList>
    </citation>
    <scope>NUCLEOTIDE SEQUENCE</scope>
    <source>
        <tissue evidence="2">Shoot tissue taken approximately 20 cm above the soil surface</tissue>
    </source>
</reference>
<sequence>MFSTPRVSVLSNVLMFFILSFYSIYCLTVLYSAIRLGSS</sequence>
<accession>A0A0A9BNC1</accession>
<keyword evidence="1" id="KW-0472">Membrane</keyword>
<organism evidence="2">
    <name type="scientific">Arundo donax</name>
    <name type="common">Giant reed</name>
    <name type="synonym">Donax arundinaceus</name>
    <dbReference type="NCBI Taxonomy" id="35708"/>
    <lineage>
        <taxon>Eukaryota</taxon>
        <taxon>Viridiplantae</taxon>
        <taxon>Streptophyta</taxon>
        <taxon>Embryophyta</taxon>
        <taxon>Tracheophyta</taxon>
        <taxon>Spermatophyta</taxon>
        <taxon>Magnoliopsida</taxon>
        <taxon>Liliopsida</taxon>
        <taxon>Poales</taxon>
        <taxon>Poaceae</taxon>
        <taxon>PACMAD clade</taxon>
        <taxon>Arundinoideae</taxon>
        <taxon>Arundineae</taxon>
        <taxon>Arundo</taxon>
    </lineage>
</organism>
<evidence type="ECO:0000313" key="2">
    <source>
        <dbReference type="EMBL" id="JAD60767.1"/>
    </source>
</evidence>
<proteinExistence type="predicted"/>
<name>A0A0A9BNC1_ARUDO</name>